<feature type="region of interest" description="Disordered" evidence="1">
    <location>
        <begin position="1"/>
        <end position="31"/>
    </location>
</feature>
<dbReference type="AlphaFoldDB" id="A0A2M7VFX7"/>
<feature type="region of interest" description="Disordered" evidence="1">
    <location>
        <begin position="129"/>
        <end position="156"/>
    </location>
</feature>
<dbReference type="Proteomes" id="UP000230405">
    <property type="component" value="Unassembled WGS sequence"/>
</dbReference>
<feature type="compositionally biased region" description="Basic and acidic residues" evidence="1">
    <location>
        <begin position="129"/>
        <end position="147"/>
    </location>
</feature>
<proteinExistence type="predicted"/>
<evidence type="ECO:0000313" key="3">
    <source>
        <dbReference type="EMBL" id="PIZ99567.1"/>
    </source>
</evidence>
<comment type="caution">
    <text evidence="3">The sequence shown here is derived from an EMBL/GenBank/DDBJ whole genome shotgun (WGS) entry which is preliminary data.</text>
</comment>
<name>A0A2M7VFX7_9BACT</name>
<organism evidence="3 4">
    <name type="scientific">Candidatus Komeilibacteria bacterium CG_4_10_14_0_2_um_filter_37_10</name>
    <dbReference type="NCBI Taxonomy" id="1974470"/>
    <lineage>
        <taxon>Bacteria</taxon>
        <taxon>Candidatus Komeiliibacteriota</taxon>
    </lineage>
</organism>
<accession>A0A2M7VFX7</accession>
<dbReference type="InterPro" id="IPR026363">
    <property type="entry name" value="CxxC-x17-CxxC_dom"/>
</dbReference>
<sequence>MGFNKSNKLGRKRDYGHGGFGGRDSGRDSGRATMHQATCAACGVSCEVPFRPSGDKPVYCNDCFKRDDDFSRRPSGRGDDRRSSFRDSRDSRDRQMFEVTCDKCHKQCEVPFKPSSDKPVYCSDCFKSEGRDDRRSGGRSDSGRGDSNRSGNNNWQEQFQMLDRKLEKIISALSIKLPNEPVKKEKVVAKVEQEVQAIVKAVKEDKAKAGKIVKKAIKKIVAKKSSKKK</sequence>
<feature type="domain" description="CxxC-x17-CxxC" evidence="2">
    <location>
        <begin position="94"/>
        <end position="128"/>
    </location>
</feature>
<evidence type="ECO:0000256" key="1">
    <source>
        <dbReference type="SAM" id="MobiDB-lite"/>
    </source>
</evidence>
<protein>
    <recommendedName>
        <fullName evidence="2">CxxC-x17-CxxC domain-containing protein</fullName>
    </recommendedName>
</protein>
<reference evidence="4" key="1">
    <citation type="submission" date="2017-09" db="EMBL/GenBank/DDBJ databases">
        <title>Depth-based differentiation of microbial function through sediment-hosted aquifers and enrichment of novel symbionts in the deep terrestrial subsurface.</title>
        <authorList>
            <person name="Probst A.J."/>
            <person name="Ladd B."/>
            <person name="Jarett J.K."/>
            <person name="Geller-Mcgrath D.E."/>
            <person name="Sieber C.M.K."/>
            <person name="Emerson J.B."/>
            <person name="Anantharaman K."/>
            <person name="Thomas B.C."/>
            <person name="Malmstrom R."/>
            <person name="Stieglmeier M."/>
            <person name="Klingl A."/>
            <person name="Woyke T."/>
            <person name="Ryan C.M."/>
            <person name="Banfield J.F."/>
        </authorList>
    </citation>
    <scope>NUCLEOTIDE SEQUENCE [LARGE SCALE GENOMIC DNA]</scope>
</reference>
<dbReference type="NCBIfam" id="TIGR04272">
    <property type="entry name" value="cxxc_cxxc_Mbark"/>
    <property type="match status" value="2"/>
</dbReference>
<evidence type="ECO:0000313" key="4">
    <source>
        <dbReference type="Proteomes" id="UP000230405"/>
    </source>
</evidence>
<dbReference type="Pfam" id="PF23477">
    <property type="entry name" value="zf_Tbcl_2"/>
    <property type="match status" value="2"/>
</dbReference>
<dbReference type="EMBL" id="PFPO01000021">
    <property type="protein sequence ID" value="PIZ99567.1"/>
    <property type="molecule type" value="Genomic_DNA"/>
</dbReference>
<feature type="domain" description="CxxC-x17-CxxC" evidence="2">
    <location>
        <begin position="33"/>
        <end position="66"/>
    </location>
</feature>
<gene>
    <name evidence="3" type="ORF">COX77_01095</name>
</gene>
<evidence type="ECO:0000259" key="2">
    <source>
        <dbReference type="Pfam" id="PF23477"/>
    </source>
</evidence>
<feature type="region of interest" description="Disordered" evidence="1">
    <location>
        <begin position="65"/>
        <end position="91"/>
    </location>
</feature>